<organism evidence="4 5">
    <name type="scientific">Streptomyces ipomoeae 91-03</name>
    <dbReference type="NCBI Taxonomy" id="698759"/>
    <lineage>
        <taxon>Bacteria</taxon>
        <taxon>Bacillati</taxon>
        <taxon>Actinomycetota</taxon>
        <taxon>Actinomycetes</taxon>
        <taxon>Kitasatosporales</taxon>
        <taxon>Streptomycetaceae</taxon>
        <taxon>Streptomyces</taxon>
    </lineage>
</organism>
<dbReference type="EMBL" id="AEJC01000259">
    <property type="protein sequence ID" value="EKX65901.1"/>
    <property type="molecule type" value="Genomic_DNA"/>
</dbReference>
<feature type="domain" description="Ppx/GppA phosphatase N-terminal" evidence="3">
    <location>
        <begin position="57"/>
        <end position="343"/>
    </location>
</feature>
<dbReference type="FunFam" id="3.30.420.150:FF:000006">
    <property type="entry name" value="Ppx/GppA family phosphatase"/>
    <property type="match status" value="1"/>
</dbReference>
<gene>
    <name evidence="4" type="ORF">STRIP9103_08935</name>
</gene>
<dbReference type="GO" id="GO:0016462">
    <property type="term" value="F:pyrophosphatase activity"/>
    <property type="evidence" value="ECO:0007669"/>
    <property type="project" value="TreeGrafter"/>
</dbReference>
<proteinExistence type="inferred from homology"/>
<evidence type="ECO:0000256" key="2">
    <source>
        <dbReference type="ARBA" id="ARBA00022801"/>
    </source>
</evidence>
<evidence type="ECO:0000259" key="3">
    <source>
        <dbReference type="Pfam" id="PF02541"/>
    </source>
</evidence>
<dbReference type="InterPro" id="IPR043129">
    <property type="entry name" value="ATPase_NBD"/>
</dbReference>
<dbReference type="PATRIC" id="fig|698759.3.peg.3483"/>
<dbReference type="Gene3D" id="3.30.420.40">
    <property type="match status" value="1"/>
</dbReference>
<dbReference type="Gene3D" id="3.30.420.150">
    <property type="entry name" value="Exopolyphosphatase. Domain 2"/>
    <property type="match status" value="1"/>
</dbReference>
<dbReference type="SUPFAM" id="SSF53067">
    <property type="entry name" value="Actin-like ATPase domain"/>
    <property type="match status" value="2"/>
</dbReference>
<sequence length="401" mass="42904">MVKPGPIGCEQGRPGGRYAPLRHRTPLGARVRKRLVGTPRVMRMSLVDVGSNTVRLVVADVEGGVPLPVHTAKWRLRLSEEVPPGGDVPDEAVRRLCGAVAEAARTAERWGASAPLAFATAVVRSAPNCRDVLRSVRADTGVQLCTLPGEVEAELTFLGARRWMGWRSGPLALLDIGGGSLEVAFGRGRLPDFVASLPLGAGRLTHEFFQGQDPPSPDSVRALRRKVRHELRDVAARIRWEGPRTAVATSRTFQQLSRLCGSAPGRHGPFVERELHRSDLRRAIARLAELPAAERSALPGISAPRAAQSLAGALVGHTTMKLTDLKSVTICPWAIREGVLLRHIEDGPSWWAEVTGTEPTHTDAAHANTAHTDVTHDAARATITASGTADAVPLRIAAPAG</sequence>
<dbReference type="Proteomes" id="UP000010411">
    <property type="component" value="Unassembled WGS sequence"/>
</dbReference>
<dbReference type="InterPro" id="IPR003695">
    <property type="entry name" value="Ppx_GppA_N"/>
</dbReference>
<accession>L1KYM0</accession>
<evidence type="ECO:0000313" key="5">
    <source>
        <dbReference type="Proteomes" id="UP000010411"/>
    </source>
</evidence>
<comment type="caution">
    <text evidence="4">The sequence shown here is derived from an EMBL/GenBank/DDBJ whole genome shotgun (WGS) entry which is preliminary data.</text>
</comment>
<comment type="similarity">
    <text evidence="1">Belongs to the GppA/Ppx family.</text>
</comment>
<keyword evidence="2" id="KW-0378">Hydrolase</keyword>
<keyword evidence="5" id="KW-1185">Reference proteome</keyword>
<dbReference type="AlphaFoldDB" id="L1KYM0"/>
<dbReference type="PANTHER" id="PTHR30005:SF0">
    <property type="entry name" value="RETROGRADE REGULATION PROTEIN 2"/>
    <property type="match status" value="1"/>
</dbReference>
<reference evidence="4 5" key="1">
    <citation type="submission" date="2012-11" db="EMBL/GenBank/DDBJ databases">
        <authorList>
            <person name="Huguet-Tapia J.C."/>
            <person name="Durkin A.S."/>
            <person name="Pettis G.S."/>
            <person name="Badger J.H."/>
        </authorList>
    </citation>
    <scope>NUCLEOTIDE SEQUENCE [LARGE SCALE GENOMIC DNA]</scope>
    <source>
        <strain evidence="4 5">91-03</strain>
    </source>
</reference>
<dbReference type="Pfam" id="PF02541">
    <property type="entry name" value="Ppx-GppA"/>
    <property type="match status" value="1"/>
</dbReference>
<evidence type="ECO:0000256" key="1">
    <source>
        <dbReference type="ARBA" id="ARBA00007125"/>
    </source>
</evidence>
<protein>
    <submittedName>
        <fullName evidence="4">Ppx/GppA phosphatase family protein</fullName>
    </submittedName>
</protein>
<dbReference type="CDD" id="cd24056">
    <property type="entry name" value="ASKHA_NBD_MtPPX1-like"/>
    <property type="match status" value="1"/>
</dbReference>
<name>L1KYM0_9ACTN</name>
<dbReference type="InterPro" id="IPR050273">
    <property type="entry name" value="GppA/Ppx_hydrolase"/>
</dbReference>
<dbReference type="PANTHER" id="PTHR30005">
    <property type="entry name" value="EXOPOLYPHOSPHATASE"/>
    <property type="match status" value="1"/>
</dbReference>
<evidence type="ECO:0000313" key="4">
    <source>
        <dbReference type="EMBL" id="EKX65901.1"/>
    </source>
</evidence>